<dbReference type="EMBL" id="JAMZMM010000201">
    <property type="protein sequence ID" value="MCP2730442.1"/>
    <property type="molecule type" value="Genomic_DNA"/>
</dbReference>
<reference evidence="1" key="1">
    <citation type="submission" date="2022-06" db="EMBL/GenBank/DDBJ databases">
        <title>New cyanobacteria of genus Symplocastrum in benthos of Lake Baikal.</title>
        <authorList>
            <person name="Sorokovikova E."/>
            <person name="Tikhonova I."/>
            <person name="Krasnopeev A."/>
            <person name="Evseev P."/>
            <person name="Gladkikh A."/>
            <person name="Belykh O."/>
        </authorList>
    </citation>
    <scope>NUCLEOTIDE SEQUENCE</scope>
    <source>
        <strain evidence="1">BBK-W-15</strain>
    </source>
</reference>
<keyword evidence="2" id="KW-1185">Reference proteome</keyword>
<dbReference type="AlphaFoldDB" id="A0AAE3KTE5"/>
<evidence type="ECO:0000313" key="1">
    <source>
        <dbReference type="EMBL" id="MCP2730442.1"/>
    </source>
</evidence>
<evidence type="ECO:0000313" key="2">
    <source>
        <dbReference type="Proteomes" id="UP001204953"/>
    </source>
</evidence>
<gene>
    <name evidence="1" type="ORF">NJ959_18605</name>
</gene>
<proteinExistence type="predicted"/>
<protein>
    <submittedName>
        <fullName evidence="1">Uncharacterized protein</fullName>
    </submittedName>
</protein>
<name>A0AAE3KTE5_9CYAN</name>
<dbReference type="Proteomes" id="UP001204953">
    <property type="component" value="Unassembled WGS sequence"/>
</dbReference>
<comment type="caution">
    <text evidence="1">The sequence shown here is derived from an EMBL/GenBank/DDBJ whole genome shotgun (WGS) entry which is preliminary data.</text>
</comment>
<organism evidence="1 2">
    <name type="scientific">Limnofasciculus baicalensis BBK-W-15</name>
    <dbReference type="NCBI Taxonomy" id="2699891"/>
    <lineage>
        <taxon>Bacteria</taxon>
        <taxon>Bacillati</taxon>
        <taxon>Cyanobacteriota</taxon>
        <taxon>Cyanophyceae</taxon>
        <taxon>Coleofasciculales</taxon>
        <taxon>Coleofasciculaceae</taxon>
        <taxon>Limnofasciculus</taxon>
        <taxon>Limnofasciculus baicalensis</taxon>
    </lineage>
</organism>
<sequence length="75" mass="8602">MGILNLERHHNTSQQRQAPLTRKELAILRLGSAYGFSSEGIAKLILGLRKRQERDRKLNQTKIIDKLVNPLVEII</sequence>
<accession>A0AAE3KTE5</accession>